<protein>
    <submittedName>
        <fullName evidence="1">Uncharacterized protein</fullName>
    </submittedName>
</protein>
<sequence>MVILKTHVGKNQLYKVTCSVPLPRFNKQNNGVSKLVTFGDLRPSEVLKVAVFYQQQNSQLEHINQILKDRVEELNKKITDSSFDEIEDIVSDYNDKTKSSEDSI</sequence>
<dbReference type="EMBL" id="ON649698">
    <property type="protein sequence ID" value="UVF62243.1"/>
    <property type="molecule type" value="Genomic_DNA"/>
</dbReference>
<proteinExistence type="predicted"/>
<evidence type="ECO:0000313" key="1">
    <source>
        <dbReference type="EMBL" id="UVF62243.1"/>
    </source>
</evidence>
<accession>A0A976YDS4</accession>
<keyword evidence="2" id="KW-1185">Reference proteome</keyword>
<dbReference type="Proteomes" id="UP001156951">
    <property type="component" value="Segment"/>
</dbReference>
<organism evidence="1 2">
    <name type="scientific">Nitrososphaeria virus YSH_1032793</name>
    <dbReference type="NCBI Taxonomy" id="3071320"/>
    <lineage>
        <taxon>Viruses</taxon>
        <taxon>Duplodnaviria</taxon>
        <taxon>Heunggongvirae</taxon>
        <taxon>Uroviricota</taxon>
        <taxon>Caudoviricetes</taxon>
        <taxon>Juravirales</taxon>
        <taxon>Yanlukaviridae</taxon>
        <taxon>Sweetvirus</taxon>
        <taxon>Sweetvirus yangshanense</taxon>
    </lineage>
</organism>
<name>A0A976YDS4_9CAUD</name>
<reference evidence="1 2" key="1">
    <citation type="submission" date="2022-05" db="EMBL/GenBank/DDBJ databases">
        <title>Diverse viruses of marine archaea discovered using metagenomics.</title>
        <authorList>
            <person name="Zhou Y."/>
        </authorList>
    </citation>
    <scope>NUCLEOTIDE SEQUENCE [LARGE SCALE GENOMIC DNA]</scope>
    <source>
        <strain evidence="1">YSH_1032793</strain>
    </source>
</reference>
<evidence type="ECO:0000313" key="2">
    <source>
        <dbReference type="Proteomes" id="UP001156951"/>
    </source>
</evidence>